<protein>
    <submittedName>
        <fullName evidence="1">Uncharacterized protein</fullName>
    </submittedName>
</protein>
<comment type="caution">
    <text evidence="1">The sequence shown here is derived from an EMBL/GenBank/DDBJ whole genome shotgun (WGS) entry which is preliminary data.</text>
</comment>
<evidence type="ECO:0000313" key="1">
    <source>
        <dbReference type="EMBL" id="RHM15778.1"/>
    </source>
</evidence>
<name>A0A415PSJ4_BACSE</name>
<reference evidence="1 2" key="1">
    <citation type="submission" date="2018-08" db="EMBL/GenBank/DDBJ databases">
        <title>A genome reference for cultivated species of the human gut microbiota.</title>
        <authorList>
            <person name="Zou Y."/>
            <person name="Xue W."/>
            <person name="Luo G."/>
        </authorList>
    </citation>
    <scope>NUCLEOTIDE SEQUENCE [LARGE SCALE GENOMIC DNA]</scope>
    <source>
        <strain evidence="1 2">AF35-20</strain>
    </source>
</reference>
<dbReference type="Proteomes" id="UP000284604">
    <property type="component" value="Unassembled WGS sequence"/>
</dbReference>
<accession>A0A415PSJ4</accession>
<dbReference type="AlphaFoldDB" id="A0A415PSJ4"/>
<proteinExistence type="predicted"/>
<organism evidence="1 2">
    <name type="scientific">Bacteroides stercoris</name>
    <dbReference type="NCBI Taxonomy" id="46506"/>
    <lineage>
        <taxon>Bacteria</taxon>
        <taxon>Pseudomonadati</taxon>
        <taxon>Bacteroidota</taxon>
        <taxon>Bacteroidia</taxon>
        <taxon>Bacteroidales</taxon>
        <taxon>Bacteroidaceae</taxon>
        <taxon>Bacteroides</taxon>
    </lineage>
</organism>
<evidence type="ECO:0000313" key="2">
    <source>
        <dbReference type="Proteomes" id="UP000284604"/>
    </source>
</evidence>
<dbReference type="RefSeq" id="WP_118399675.1">
    <property type="nucleotide sequence ID" value="NZ_QRPN01000025.1"/>
</dbReference>
<gene>
    <name evidence="1" type="ORF">DWZ78_15435</name>
</gene>
<sequence>MTEENASLNVLDVLVSNDRSELSKTFGVGLYISEEDDVDQVITKCETFITRYKNYIDNLNFIINSRETLASEMRKAKAKRYISSLSQAEKEELKSLLEN</sequence>
<dbReference type="EMBL" id="QRPN01000025">
    <property type="protein sequence ID" value="RHM15778.1"/>
    <property type="molecule type" value="Genomic_DNA"/>
</dbReference>